<feature type="coiled-coil region" evidence="2">
    <location>
        <begin position="391"/>
        <end position="418"/>
    </location>
</feature>
<proteinExistence type="inferred from homology"/>
<dbReference type="GO" id="GO:0015562">
    <property type="term" value="F:efflux transmembrane transporter activity"/>
    <property type="evidence" value="ECO:0007669"/>
    <property type="project" value="InterPro"/>
</dbReference>
<keyword evidence="2" id="KW-0175">Coiled coil</keyword>
<dbReference type="EMBL" id="CP063849">
    <property type="protein sequence ID" value="QOY90587.1"/>
    <property type="molecule type" value="Genomic_DNA"/>
</dbReference>
<dbReference type="SUPFAM" id="SSF56954">
    <property type="entry name" value="Outer membrane efflux proteins (OEP)"/>
    <property type="match status" value="1"/>
</dbReference>
<feature type="coiled-coil region" evidence="2">
    <location>
        <begin position="29"/>
        <end position="63"/>
    </location>
</feature>
<dbReference type="KEGG" id="pfer:IRI77_11755"/>
<evidence type="ECO:0000313" key="4">
    <source>
        <dbReference type="EMBL" id="QOY90587.1"/>
    </source>
</evidence>
<gene>
    <name evidence="4" type="ORF">IRI77_11755</name>
</gene>
<keyword evidence="3" id="KW-0732">Signal</keyword>
<dbReference type="InterPro" id="IPR010131">
    <property type="entry name" value="MdtP/NodT-like"/>
</dbReference>
<accession>A0A7S7NVI0</accession>
<protein>
    <submittedName>
        <fullName evidence="4">TolC family protein</fullName>
    </submittedName>
</protein>
<dbReference type="PANTHER" id="PTHR30203:SF24">
    <property type="entry name" value="BLR4935 PROTEIN"/>
    <property type="match status" value="1"/>
</dbReference>
<evidence type="ECO:0000313" key="5">
    <source>
        <dbReference type="Proteomes" id="UP000593892"/>
    </source>
</evidence>
<feature type="signal peptide" evidence="3">
    <location>
        <begin position="1"/>
        <end position="20"/>
    </location>
</feature>
<dbReference type="InterPro" id="IPR003423">
    <property type="entry name" value="OMP_efflux"/>
</dbReference>
<dbReference type="Gene3D" id="1.20.1600.10">
    <property type="entry name" value="Outer membrane efflux proteins (OEP)"/>
    <property type="match status" value="1"/>
</dbReference>
<name>A0A7S7NVI0_PALFE</name>
<organism evidence="4 5">
    <name type="scientific">Paludibaculum fermentans</name>
    <dbReference type="NCBI Taxonomy" id="1473598"/>
    <lineage>
        <taxon>Bacteria</taxon>
        <taxon>Pseudomonadati</taxon>
        <taxon>Acidobacteriota</taxon>
        <taxon>Terriglobia</taxon>
        <taxon>Bryobacterales</taxon>
        <taxon>Bryobacteraceae</taxon>
        <taxon>Paludibaculum</taxon>
    </lineage>
</organism>
<comment type="similarity">
    <text evidence="1">Belongs to the outer membrane factor (OMF) (TC 1.B.17) family.</text>
</comment>
<dbReference type="PANTHER" id="PTHR30203">
    <property type="entry name" value="OUTER MEMBRANE CATION EFFLUX PROTEIN"/>
    <property type="match status" value="1"/>
</dbReference>
<dbReference type="Proteomes" id="UP000593892">
    <property type="component" value="Chromosome"/>
</dbReference>
<evidence type="ECO:0000256" key="2">
    <source>
        <dbReference type="SAM" id="Coils"/>
    </source>
</evidence>
<dbReference type="RefSeq" id="WP_194452247.1">
    <property type="nucleotide sequence ID" value="NZ_CP063849.1"/>
</dbReference>
<dbReference type="Pfam" id="PF02321">
    <property type="entry name" value="OEP"/>
    <property type="match status" value="2"/>
</dbReference>
<dbReference type="AlphaFoldDB" id="A0A7S7NVI0"/>
<evidence type="ECO:0000256" key="3">
    <source>
        <dbReference type="SAM" id="SignalP"/>
    </source>
</evidence>
<reference evidence="4 5" key="1">
    <citation type="submission" date="2020-10" db="EMBL/GenBank/DDBJ databases">
        <title>Complete genome sequence of Paludibaculum fermentans P105T, a facultatively anaerobic acidobacterium capable of dissimilatory Fe(III) reduction.</title>
        <authorList>
            <person name="Dedysh S.N."/>
            <person name="Beletsky A.V."/>
            <person name="Kulichevskaya I.S."/>
            <person name="Mardanov A.V."/>
            <person name="Ravin N.V."/>
        </authorList>
    </citation>
    <scope>NUCLEOTIDE SEQUENCE [LARGE SCALE GENOMIC DNA]</scope>
    <source>
        <strain evidence="4 5">P105</strain>
    </source>
</reference>
<feature type="chain" id="PRO_5032776259" evidence="3">
    <location>
        <begin position="21"/>
        <end position="430"/>
    </location>
</feature>
<evidence type="ECO:0000256" key="1">
    <source>
        <dbReference type="ARBA" id="ARBA00007613"/>
    </source>
</evidence>
<keyword evidence="5" id="KW-1185">Reference proteome</keyword>
<sequence length="430" mass="47397">MLRSYPSLLALLFGASWALGQTPDAITSVDQLIQQSLAQNREIQAVQQRLAEARGRLRQAGNRPVPTLELNAGSGRPLGTTGEEEYSIGYFQPIETGGKRPKRLLVAEKEVELADAELAERKRQLSYEIKARYIDAVASLHKVEAIDRIVAVNREAYRLVDARVQRDDAAPLDRQLLLVEVNRTEAQRSMVAGQAQSAEVELRRAAALPSSEPLKLPTAPVAPSAPGVTLEELRRRALEVRPDLRVARTLSAQSTAELDLVQAQGRPDVTVSAQYARRYSQFEDPIRVTGRGSPLLLQDRDNVLTLGVSIPLQTRKRNQGNVEAAAARQSAAQLRGRHLEVTAGLEVEAAWARYEAARKTVAIFQRGVVDESNRNLAIIRQAYELGQLRLLDVLNEQRRQLETQLSAIDAEAELARSAAELERAAGGELK</sequence>